<dbReference type="GO" id="GO:0050308">
    <property type="term" value="F:sugar-phosphatase activity"/>
    <property type="evidence" value="ECO:0007669"/>
    <property type="project" value="TreeGrafter"/>
</dbReference>
<evidence type="ECO:0000313" key="1">
    <source>
        <dbReference type="EMBL" id="AIA85972.1"/>
    </source>
</evidence>
<dbReference type="AlphaFoldDB" id="A0A060BTI9"/>
<feature type="non-terminal residue" evidence="1">
    <location>
        <position position="123"/>
    </location>
</feature>
<dbReference type="PANTHER" id="PTHR43481">
    <property type="entry name" value="FRUCTOSE-1-PHOSPHATE PHOSPHATASE"/>
    <property type="match status" value="1"/>
</dbReference>
<name>A0A060BTI9_9ACTN</name>
<proteinExistence type="predicted"/>
<dbReference type="InterPro" id="IPR006439">
    <property type="entry name" value="HAD-SF_hydro_IA"/>
</dbReference>
<organism evidence="1">
    <name type="scientific">uncultured Stackebrandtia sp</name>
    <dbReference type="NCBI Taxonomy" id="670720"/>
    <lineage>
        <taxon>Bacteria</taxon>
        <taxon>Bacillati</taxon>
        <taxon>Actinomycetota</taxon>
        <taxon>Actinomycetes</taxon>
        <taxon>Glycomycetales</taxon>
        <taxon>Glycomycetaceae</taxon>
        <taxon>Stackebrandtia</taxon>
        <taxon>environmental samples</taxon>
    </lineage>
</organism>
<protein>
    <submittedName>
        <fullName evidence="1">CAZy families GH13 protein</fullName>
    </submittedName>
</protein>
<feature type="non-terminal residue" evidence="1">
    <location>
        <position position="1"/>
    </location>
</feature>
<dbReference type="PANTHER" id="PTHR43481:SF4">
    <property type="entry name" value="GLYCEROL-1-PHOSPHATE PHOSPHOHYDROLASE 1-RELATED"/>
    <property type="match status" value="1"/>
</dbReference>
<dbReference type="Gene3D" id="3.40.50.1000">
    <property type="entry name" value="HAD superfamily/HAD-like"/>
    <property type="match status" value="1"/>
</dbReference>
<accession>A0A060BTI9</accession>
<dbReference type="InterPro" id="IPR036412">
    <property type="entry name" value="HAD-like_sf"/>
</dbReference>
<dbReference type="Pfam" id="PF00702">
    <property type="entry name" value="Hydrolase"/>
    <property type="match status" value="1"/>
</dbReference>
<dbReference type="InterPro" id="IPR051806">
    <property type="entry name" value="HAD-like_SPP"/>
</dbReference>
<reference evidence="1" key="1">
    <citation type="journal article" date="2013" name="Environ. Microbiol.">
        <title>Seasonally variable intestinal metagenomes of the red palm weevil (Rhynchophorus ferrugineus).</title>
        <authorList>
            <person name="Jia S."/>
            <person name="Zhang X."/>
            <person name="Zhang G."/>
            <person name="Yin A."/>
            <person name="Zhang S."/>
            <person name="Li F."/>
            <person name="Wang L."/>
            <person name="Zhao D."/>
            <person name="Yun Q."/>
            <person name="Tala"/>
            <person name="Wang J."/>
            <person name="Sun G."/>
            <person name="Baabdullah M."/>
            <person name="Yu X."/>
            <person name="Hu S."/>
            <person name="Al-Mssallem I.S."/>
            <person name="Yu J."/>
        </authorList>
    </citation>
    <scope>NUCLEOTIDE SEQUENCE</scope>
</reference>
<dbReference type="EMBL" id="KF118709">
    <property type="protein sequence ID" value="AIA85972.1"/>
    <property type="molecule type" value="Genomic_DNA"/>
</dbReference>
<dbReference type="InterPro" id="IPR023214">
    <property type="entry name" value="HAD_sf"/>
</dbReference>
<dbReference type="SUPFAM" id="SSF56784">
    <property type="entry name" value="HAD-like"/>
    <property type="match status" value="1"/>
</dbReference>
<dbReference type="NCBIfam" id="TIGR01509">
    <property type="entry name" value="HAD-SF-IA-v3"/>
    <property type="match status" value="1"/>
</dbReference>
<sequence>GAARLANAIPHGRWALVTSALRTPARERIERVGIVPPEVIVGAEDVTHGKPDPECYLTAAAALGVAPQDCVVFEDADAGVRAARAAGCTVVVVGELDNDATAGCCGCPTSRESPWARTTAPCA</sequence>